<feature type="domain" description="RING-type" evidence="6">
    <location>
        <begin position="183"/>
        <end position="222"/>
    </location>
</feature>
<sequence>MASTGYAYCVLHDSYFADHEDRQRHIQSSPDHPQCHICDRRFKDNNALRNHWIVAKYHYYCRECEKHFESPAGPEFHIDEIHVGGYDSDDSDEEDEYGAKPEYYDGWEDDQGIERYPDGVPAESEAHKLGVEDDNSWEDCDDLDFEDEEDLADPPELQDDQSSNDSDCVLDEDDEHLVHQFECPMCEKNGCATICTTRCGHIFCAPCITGAFKYTEACPICDAFGDVSQLRRIYISEQ</sequence>
<keyword evidence="3" id="KW-0862">Zinc</keyword>
<evidence type="ECO:0000256" key="2">
    <source>
        <dbReference type="ARBA" id="ARBA00022771"/>
    </source>
</evidence>
<proteinExistence type="predicted"/>
<name>A0AA38P236_9AGAR</name>
<evidence type="ECO:0000313" key="9">
    <source>
        <dbReference type="Proteomes" id="UP001163846"/>
    </source>
</evidence>
<dbReference type="PROSITE" id="PS50157">
    <property type="entry name" value="ZINC_FINGER_C2H2_2"/>
    <property type="match status" value="1"/>
</dbReference>
<accession>A0AA38P236</accession>
<dbReference type="PANTHER" id="PTHR47094">
    <property type="entry name" value="ELFLESS, ISOFORM B"/>
    <property type="match status" value="1"/>
</dbReference>
<feature type="compositionally biased region" description="Acidic residues" evidence="5">
    <location>
        <begin position="147"/>
        <end position="159"/>
    </location>
</feature>
<dbReference type="PROSITE" id="PS00518">
    <property type="entry name" value="ZF_RING_1"/>
    <property type="match status" value="1"/>
</dbReference>
<gene>
    <name evidence="8" type="ORF">F5878DRAFT_664346</name>
</gene>
<evidence type="ECO:0000313" key="8">
    <source>
        <dbReference type="EMBL" id="KAJ3834903.1"/>
    </source>
</evidence>
<dbReference type="InterPro" id="IPR013083">
    <property type="entry name" value="Znf_RING/FYVE/PHD"/>
</dbReference>
<dbReference type="PANTHER" id="PTHR47094:SF1">
    <property type="entry name" value="RING-TYPE E3 UBIQUITIN TRANSFERASE"/>
    <property type="match status" value="1"/>
</dbReference>
<organism evidence="8 9">
    <name type="scientific">Lentinula raphanica</name>
    <dbReference type="NCBI Taxonomy" id="153919"/>
    <lineage>
        <taxon>Eukaryota</taxon>
        <taxon>Fungi</taxon>
        <taxon>Dikarya</taxon>
        <taxon>Basidiomycota</taxon>
        <taxon>Agaricomycotina</taxon>
        <taxon>Agaricomycetes</taxon>
        <taxon>Agaricomycetidae</taxon>
        <taxon>Agaricales</taxon>
        <taxon>Marasmiineae</taxon>
        <taxon>Omphalotaceae</taxon>
        <taxon>Lentinula</taxon>
    </lineage>
</organism>
<dbReference type="SMART" id="SM00355">
    <property type="entry name" value="ZnF_C2H2"/>
    <property type="match status" value="2"/>
</dbReference>
<evidence type="ECO:0000256" key="4">
    <source>
        <dbReference type="PROSITE-ProRule" id="PRU00042"/>
    </source>
</evidence>
<dbReference type="Gene3D" id="3.30.160.60">
    <property type="entry name" value="Classic Zinc Finger"/>
    <property type="match status" value="1"/>
</dbReference>
<reference evidence="8" key="1">
    <citation type="submission" date="2022-08" db="EMBL/GenBank/DDBJ databases">
        <authorList>
            <consortium name="DOE Joint Genome Institute"/>
            <person name="Min B."/>
            <person name="Riley R."/>
            <person name="Sierra-Patev S."/>
            <person name="Naranjo-Ortiz M."/>
            <person name="Looney B."/>
            <person name="Konkel Z."/>
            <person name="Slot J.C."/>
            <person name="Sakamoto Y."/>
            <person name="Steenwyk J.L."/>
            <person name="Rokas A."/>
            <person name="Carro J."/>
            <person name="Camarero S."/>
            <person name="Ferreira P."/>
            <person name="Molpeceres G."/>
            <person name="Ruiz-Duenas F.J."/>
            <person name="Serrano A."/>
            <person name="Henrissat B."/>
            <person name="Drula E."/>
            <person name="Hughes K.W."/>
            <person name="Mata J.L."/>
            <person name="Ishikawa N.K."/>
            <person name="Vargas-Isla R."/>
            <person name="Ushijima S."/>
            <person name="Smith C.A."/>
            <person name="Ahrendt S."/>
            <person name="Andreopoulos W."/>
            <person name="He G."/>
            <person name="Labutti K."/>
            <person name="Lipzen A."/>
            <person name="Ng V."/>
            <person name="Sandor L."/>
            <person name="Barry K."/>
            <person name="Martinez A.T."/>
            <person name="Xiao Y."/>
            <person name="Gibbons J.G."/>
            <person name="Terashima K."/>
            <person name="Hibbett D.S."/>
            <person name="Grigoriev I.V."/>
        </authorList>
    </citation>
    <scope>NUCLEOTIDE SEQUENCE</scope>
    <source>
        <strain evidence="8">TFB9207</strain>
    </source>
</reference>
<comment type="caution">
    <text evidence="8">The sequence shown here is derived from an EMBL/GenBank/DDBJ whole genome shotgun (WGS) entry which is preliminary data.</text>
</comment>
<evidence type="ECO:0000256" key="3">
    <source>
        <dbReference type="ARBA" id="ARBA00022833"/>
    </source>
</evidence>
<dbReference type="Pfam" id="PF13894">
    <property type="entry name" value="zf-C2H2_4"/>
    <property type="match status" value="1"/>
</dbReference>
<dbReference type="InterPro" id="IPR049627">
    <property type="entry name" value="SLX8"/>
</dbReference>
<feature type="region of interest" description="Disordered" evidence="5">
    <location>
        <begin position="81"/>
        <end position="120"/>
    </location>
</feature>
<dbReference type="GO" id="GO:0008270">
    <property type="term" value="F:zinc ion binding"/>
    <property type="evidence" value="ECO:0007669"/>
    <property type="project" value="UniProtKB-KW"/>
</dbReference>
<evidence type="ECO:0000256" key="5">
    <source>
        <dbReference type="SAM" id="MobiDB-lite"/>
    </source>
</evidence>
<dbReference type="SUPFAM" id="SSF57850">
    <property type="entry name" value="RING/U-box"/>
    <property type="match status" value="1"/>
</dbReference>
<dbReference type="GO" id="GO:0006511">
    <property type="term" value="P:ubiquitin-dependent protein catabolic process"/>
    <property type="evidence" value="ECO:0007669"/>
    <property type="project" value="TreeGrafter"/>
</dbReference>
<dbReference type="SMART" id="SM00184">
    <property type="entry name" value="RING"/>
    <property type="match status" value="1"/>
</dbReference>
<dbReference type="PROSITE" id="PS00028">
    <property type="entry name" value="ZINC_FINGER_C2H2_1"/>
    <property type="match status" value="1"/>
</dbReference>
<protein>
    <submittedName>
        <fullName evidence="8">Zinc-finger-containing protein</fullName>
    </submittedName>
</protein>
<dbReference type="Gene3D" id="3.30.40.10">
    <property type="entry name" value="Zinc/RING finger domain, C3HC4 (zinc finger)"/>
    <property type="match status" value="1"/>
</dbReference>
<keyword evidence="9" id="KW-1185">Reference proteome</keyword>
<dbReference type="InterPro" id="IPR001841">
    <property type="entry name" value="Znf_RING"/>
</dbReference>
<evidence type="ECO:0000259" key="6">
    <source>
        <dbReference type="PROSITE" id="PS50089"/>
    </source>
</evidence>
<dbReference type="Proteomes" id="UP001163846">
    <property type="component" value="Unassembled WGS sequence"/>
</dbReference>
<dbReference type="GO" id="GO:0140082">
    <property type="term" value="F:SUMO-ubiquitin ligase activity"/>
    <property type="evidence" value="ECO:0007669"/>
    <property type="project" value="TreeGrafter"/>
</dbReference>
<dbReference type="PROSITE" id="PS50089">
    <property type="entry name" value="ZF_RING_2"/>
    <property type="match status" value="1"/>
</dbReference>
<feature type="region of interest" description="Disordered" evidence="5">
    <location>
        <begin position="147"/>
        <end position="166"/>
    </location>
</feature>
<dbReference type="EMBL" id="MU806471">
    <property type="protein sequence ID" value="KAJ3834903.1"/>
    <property type="molecule type" value="Genomic_DNA"/>
</dbReference>
<dbReference type="GO" id="GO:0033768">
    <property type="term" value="C:SUMO-targeted ubiquitin ligase complex"/>
    <property type="evidence" value="ECO:0007669"/>
    <property type="project" value="TreeGrafter"/>
</dbReference>
<dbReference type="InterPro" id="IPR017907">
    <property type="entry name" value="Znf_RING_CS"/>
</dbReference>
<keyword evidence="1" id="KW-0479">Metal-binding</keyword>
<dbReference type="GO" id="GO:0032183">
    <property type="term" value="F:SUMO binding"/>
    <property type="evidence" value="ECO:0007669"/>
    <property type="project" value="TreeGrafter"/>
</dbReference>
<evidence type="ECO:0000259" key="7">
    <source>
        <dbReference type="PROSITE" id="PS50157"/>
    </source>
</evidence>
<evidence type="ECO:0000256" key="1">
    <source>
        <dbReference type="ARBA" id="ARBA00022723"/>
    </source>
</evidence>
<dbReference type="AlphaFoldDB" id="A0AA38P236"/>
<dbReference type="GO" id="GO:0061630">
    <property type="term" value="F:ubiquitin protein ligase activity"/>
    <property type="evidence" value="ECO:0007669"/>
    <property type="project" value="InterPro"/>
</dbReference>
<feature type="compositionally biased region" description="Acidic residues" evidence="5">
    <location>
        <begin position="87"/>
        <end position="96"/>
    </location>
</feature>
<dbReference type="InterPro" id="IPR013087">
    <property type="entry name" value="Znf_C2H2_type"/>
</dbReference>
<keyword evidence="2 4" id="KW-0863">Zinc-finger</keyword>
<feature type="domain" description="C2H2-type" evidence="7">
    <location>
        <begin position="59"/>
        <end position="87"/>
    </location>
</feature>